<name>A0A4R5KSG3_9BACL</name>
<keyword evidence="3" id="KW-1185">Reference proteome</keyword>
<dbReference type="RefSeq" id="WP_133227624.1">
    <property type="nucleotide sequence ID" value="NZ_SMRT01000004.1"/>
</dbReference>
<dbReference type="Proteomes" id="UP000295636">
    <property type="component" value="Unassembled WGS sequence"/>
</dbReference>
<protein>
    <submittedName>
        <fullName evidence="2">Uncharacterized protein</fullName>
    </submittedName>
</protein>
<sequence>MFNDCDDAVFHEISVRGTVQAIIVYLHGLTDTAQLDLRVLKPLQEVWKEEPQLADFRDNFAVSDITEAACFNDLVVKITSGEPVLLVQGHAIGYAFGLSKWEKRSPEESKAESVVRGTREGFTETIGTNMALLRRRLKEKLCGGFGHFSFSCWNTLVIPDFYGRLAFNPMDDSLIAAQILESIAL</sequence>
<evidence type="ECO:0000313" key="3">
    <source>
        <dbReference type="Proteomes" id="UP000295636"/>
    </source>
</evidence>
<dbReference type="GO" id="GO:0016020">
    <property type="term" value="C:membrane"/>
    <property type="evidence" value="ECO:0007669"/>
    <property type="project" value="InterPro"/>
</dbReference>
<dbReference type="EMBL" id="SMRT01000004">
    <property type="protein sequence ID" value="TDF97978.1"/>
    <property type="molecule type" value="Genomic_DNA"/>
</dbReference>
<reference evidence="2 3" key="1">
    <citation type="submission" date="2019-03" db="EMBL/GenBank/DDBJ databases">
        <title>This is whole genome sequence of Paenibacillus sp MS74 strain.</title>
        <authorList>
            <person name="Trinh H.N."/>
        </authorList>
    </citation>
    <scope>NUCLEOTIDE SEQUENCE [LARGE SCALE GENOMIC DNA]</scope>
    <source>
        <strain evidence="2 3">MS74</strain>
    </source>
</reference>
<organism evidence="2 3">
    <name type="scientific">Paenibacillus piri</name>
    <dbReference type="NCBI Taxonomy" id="2547395"/>
    <lineage>
        <taxon>Bacteria</taxon>
        <taxon>Bacillati</taxon>
        <taxon>Bacillota</taxon>
        <taxon>Bacilli</taxon>
        <taxon>Bacillales</taxon>
        <taxon>Paenibacillaceae</taxon>
        <taxon>Paenibacillus</taxon>
    </lineage>
</organism>
<keyword evidence="1" id="KW-0472">Membrane</keyword>
<gene>
    <name evidence="2" type="ORF">E1757_10690</name>
</gene>
<dbReference type="OrthoDB" id="1726708at2"/>
<proteinExistence type="predicted"/>
<evidence type="ECO:0000313" key="2">
    <source>
        <dbReference type="EMBL" id="TDF97978.1"/>
    </source>
</evidence>
<accession>A0A4R5KSG3</accession>
<evidence type="ECO:0000256" key="1">
    <source>
        <dbReference type="ARBA" id="ARBA00023136"/>
    </source>
</evidence>
<dbReference type="GO" id="GO:0009847">
    <property type="term" value="P:spore germination"/>
    <property type="evidence" value="ECO:0007669"/>
    <property type="project" value="InterPro"/>
</dbReference>
<dbReference type="AlphaFoldDB" id="A0A4R5KSG3"/>
<comment type="caution">
    <text evidence="2">The sequence shown here is derived from an EMBL/GenBank/DDBJ whole genome shotgun (WGS) entry which is preliminary data.</text>
</comment>
<dbReference type="Pfam" id="PF03323">
    <property type="entry name" value="GerA"/>
    <property type="match status" value="1"/>
</dbReference>
<dbReference type="InterPro" id="IPR004995">
    <property type="entry name" value="Spore_Ger"/>
</dbReference>